<evidence type="ECO:0000256" key="4">
    <source>
        <dbReference type="ARBA" id="ARBA00023211"/>
    </source>
</evidence>
<dbReference type="InterPro" id="IPR005923">
    <property type="entry name" value="HutG"/>
</dbReference>
<comment type="catalytic activity">
    <reaction evidence="5">
        <text>N-formimidoyl-L-glutamate + H2O = formamide + L-glutamate</text>
        <dbReference type="Rhea" id="RHEA:22492"/>
        <dbReference type="ChEBI" id="CHEBI:15377"/>
        <dbReference type="ChEBI" id="CHEBI:16397"/>
        <dbReference type="ChEBI" id="CHEBI:29985"/>
        <dbReference type="ChEBI" id="CHEBI:58928"/>
        <dbReference type="EC" id="3.5.3.8"/>
    </reaction>
</comment>
<feature type="region of interest" description="Disordered" evidence="8">
    <location>
        <begin position="107"/>
        <end position="137"/>
    </location>
</feature>
<comment type="cofactor">
    <cofactor evidence="5">
        <name>Mn(2+)</name>
        <dbReference type="ChEBI" id="CHEBI:29035"/>
    </cofactor>
    <text evidence="5">Binds 2 manganese ions per subunit.</text>
</comment>
<evidence type="ECO:0000256" key="6">
    <source>
        <dbReference type="PROSITE-ProRule" id="PRU00742"/>
    </source>
</evidence>
<dbReference type="Proteomes" id="UP001501586">
    <property type="component" value="Unassembled WGS sequence"/>
</dbReference>
<evidence type="ECO:0000256" key="2">
    <source>
        <dbReference type="ARBA" id="ARBA00022801"/>
    </source>
</evidence>
<dbReference type="RefSeq" id="WP_236865728.1">
    <property type="nucleotide sequence ID" value="NZ_BAABAZ010000003.1"/>
</dbReference>
<keyword evidence="4 5" id="KW-0464">Manganese</keyword>
<keyword evidence="10" id="KW-1185">Reference proteome</keyword>
<evidence type="ECO:0000256" key="5">
    <source>
        <dbReference type="HAMAP-Rule" id="MF_00737"/>
    </source>
</evidence>
<dbReference type="PANTHER" id="PTHR11358">
    <property type="entry name" value="ARGINASE/AGMATINASE"/>
    <property type="match status" value="1"/>
</dbReference>
<evidence type="ECO:0000256" key="8">
    <source>
        <dbReference type="SAM" id="MobiDB-lite"/>
    </source>
</evidence>
<comment type="similarity">
    <text evidence="5 6 7">Belongs to the arginase family.</text>
</comment>
<protein>
    <recommendedName>
        <fullName evidence="5">Formimidoylglutamase</fullName>
        <ecNumber evidence="5">3.5.3.8</ecNumber>
    </recommendedName>
    <alternativeName>
        <fullName evidence="5">Formiminoglutamase</fullName>
    </alternativeName>
    <alternativeName>
        <fullName evidence="5">Formiminoglutamate hydrolase</fullName>
    </alternativeName>
</protein>
<organism evidence="9 10">
    <name type="scientific">Brevibacterium daeguense</name>
    <dbReference type="NCBI Taxonomy" id="909936"/>
    <lineage>
        <taxon>Bacteria</taxon>
        <taxon>Bacillati</taxon>
        <taxon>Actinomycetota</taxon>
        <taxon>Actinomycetes</taxon>
        <taxon>Micrococcales</taxon>
        <taxon>Brevibacteriaceae</taxon>
        <taxon>Brevibacterium</taxon>
    </lineage>
</organism>
<feature type="binding site" evidence="5">
    <location>
        <position position="141"/>
    </location>
    <ligand>
        <name>Mn(2+)</name>
        <dbReference type="ChEBI" id="CHEBI:29035"/>
        <label>1</label>
    </ligand>
</feature>
<comment type="function">
    <text evidence="5">Catalyzes the conversion of N-formimidoyl-L-glutamate to L-glutamate and formamide.</text>
</comment>
<dbReference type="HAMAP" id="MF_00737">
    <property type="entry name" value="Formimidoylglutam"/>
    <property type="match status" value="1"/>
</dbReference>
<dbReference type="PROSITE" id="PS51409">
    <property type="entry name" value="ARGINASE_2"/>
    <property type="match status" value="1"/>
</dbReference>
<evidence type="ECO:0000313" key="9">
    <source>
        <dbReference type="EMBL" id="GAA4282623.1"/>
    </source>
</evidence>
<dbReference type="PROSITE" id="PS01053">
    <property type="entry name" value="ARGINASE_1"/>
    <property type="match status" value="1"/>
</dbReference>
<dbReference type="CDD" id="cd09988">
    <property type="entry name" value="Formimidoylglutamase"/>
    <property type="match status" value="1"/>
</dbReference>
<dbReference type="Pfam" id="PF00491">
    <property type="entry name" value="Arginase"/>
    <property type="match status" value="1"/>
</dbReference>
<feature type="binding site" evidence="5">
    <location>
        <position position="255"/>
    </location>
    <ligand>
        <name>Mn(2+)</name>
        <dbReference type="ChEBI" id="CHEBI:29035"/>
        <label>2</label>
    </ligand>
</feature>
<dbReference type="InterPro" id="IPR023696">
    <property type="entry name" value="Ureohydrolase_dom_sf"/>
</dbReference>
<evidence type="ECO:0000256" key="1">
    <source>
        <dbReference type="ARBA" id="ARBA00022723"/>
    </source>
</evidence>
<dbReference type="Gene3D" id="3.40.800.10">
    <property type="entry name" value="Ureohydrolase domain"/>
    <property type="match status" value="1"/>
</dbReference>
<feature type="binding site" evidence="5">
    <location>
        <position position="166"/>
    </location>
    <ligand>
        <name>Mn(2+)</name>
        <dbReference type="ChEBI" id="CHEBI:29035"/>
        <label>1</label>
    </ligand>
</feature>
<gene>
    <name evidence="5 9" type="primary">hutG</name>
    <name evidence="9" type="ORF">GCM10022261_01540</name>
</gene>
<dbReference type="InterPro" id="IPR020855">
    <property type="entry name" value="Ureohydrolase_Mn_BS"/>
</dbReference>
<reference evidence="10" key="1">
    <citation type="journal article" date="2019" name="Int. J. Syst. Evol. Microbiol.">
        <title>The Global Catalogue of Microorganisms (GCM) 10K type strain sequencing project: providing services to taxonomists for standard genome sequencing and annotation.</title>
        <authorList>
            <consortium name="The Broad Institute Genomics Platform"/>
            <consortium name="The Broad Institute Genome Sequencing Center for Infectious Disease"/>
            <person name="Wu L."/>
            <person name="Ma J."/>
        </authorList>
    </citation>
    <scope>NUCLEOTIDE SEQUENCE [LARGE SCALE GENOMIC DNA]</scope>
    <source>
        <strain evidence="10">JCM 17458</strain>
    </source>
</reference>
<evidence type="ECO:0000256" key="7">
    <source>
        <dbReference type="RuleBase" id="RU003684"/>
    </source>
</evidence>
<dbReference type="SUPFAM" id="SSF52768">
    <property type="entry name" value="Arginase/deacetylase"/>
    <property type="match status" value="1"/>
</dbReference>
<dbReference type="EC" id="3.5.3.8" evidence="5"/>
<feature type="binding site" evidence="5">
    <location>
        <position position="166"/>
    </location>
    <ligand>
        <name>Mn(2+)</name>
        <dbReference type="ChEBI" id="CHEBI:29035"/>
        <label>2</label>
    </ligand>
</feature>
<dbReference type="PIRSF" id="PIRSF036979">
    <property type="entry name" value="Arginase"/>
    <property type="match status" value="1"/>
</dbReference>
<sequence length="333" mass="34997">MNRRTAWTGRDDGPGPAHRRFWSTITDSSSDPVDAALIGFASEEGVLRNQGRAGAVAGPAAIREALASLAVHRPLRVLDAGDVLVENHDLEGGQAELGRRLAELRTGRVQRPGRSPDPGASSPDHPPGGPRPLTGVLGGGHETAWGSYLGLAGEFADRRLGILNLDAHFDLRQAVAPSSGTPFLQIALDRMVRGASFDYSVIGISEPNNTTALFDTARQLQATWLRDIDAQTVPEAVAHVDEFVARVDDLYLTIDLDVMPAAQAPGVSAPAGLGVPAHVILAAASAAARSGKLRHFDIVELNPSCDIDGRTARIAARLVNEILTTAAGRPAGP</sequence>
<proteinExistence type="inferred from homology"/>
<keyword evidence="2 5" id="KW-0378">Hydrolase</keyword>
<feature type="binding site" evidence="5">
    <location>
        <position position="168"/>
    </location>
    <ligand>
        <name>Mn(2+)</name>
        <dbReference type="ChEBI" id="CHEBI:29035"/>
        <label>2</label>
    </ligand>
</feature>
<comment type="caution">
    <text evidence="9">The sequence shown here is derived from an EMBL/GenBank/DDBJ whole genome shotgun (WGS) entry which is preliminary data.</text>
</comment>
<comment type="pathway">
    <text evidence="5">Amino-acid degradation; L-histidine degradation into L-glutamate; L-glutamate from N-formimidoyl-L-glutamate (hydrolase route): step 1/1.</text>
</comment>
<evidence type="ECO:0000256" key="3">
    <source>
        <dbReference type="ARBA" id="ARBA00022808"/>
    </source>
</evidence>
<dbReference type="EMBL" id="BAABAZ010000003">
    <property type="protein sequence ID" value="GAA4282623.1"/>
    <property type="molecule type" value="Genomic_DNA"/>
</dbReference>
<keyword evidence="3 5" id="KW-0369">Histidine metabolism</keyword>
<accession>A0ABP8EFE8</accession>
<feature type="binding site" evidence="5">
    <location>
        <position position="255"/>
    </location>
    <ligand>
        <name>Mn(2+)</name>
        <dbReference type="ChEBI" id="CHEBI:29035"/>
        <label>1</label>
    </ligand>
</feature>
<keyword evidence="1 5" id="KW-0479">Metal-binding</keyword>
<dbReference type="InterPro" id="IPR006035">
    <property type="entry name" value="Ureohydrolase"/>
</dbReference>
<name>A0ABP8EFE8_9MICO</name>
<dbReference type="PANTHER" id="PTHR11358:SF35">
    <property type="entry name" value="FORMIMIDOYLGLUTAMASE"/>
    <property type="match status" value="1"/>
</dbReference>
<feature type="binding site" evidence="5">
    <location>
        <position position="257"/>
    </location>
    <ligand>
        <name>Mn(2+)</name>
        <dbReference type="ChEBI" id="CHEBI:29035"/>
        <label>2</label>
    </ligand>
</feature>
<evidence type="ECO:0000313" key="10">
    <source>
        <dbReference type="Proteomes" id="UP001501586"/>
    </source>
</evidence>
<feature type="binding site" evidence="5">
    <location>
        <position position="170"/>
    </location>
    <ligand>
        <name>Mn(2+)</name>
        <dbReference type="ChEBI" id="CHEBI:29035"/>
        <label>1</label>
    </ligand>
</feature>